<dbReference type="EMBL" id="UWOC01000173">
    <property type="protein sequence ID" value="VCU10590.1"/>
    <property type="molecule type" value="Genomic_DNA"/>
</dbReference>
<dbReference type="CDD" id="cd24052">
    <property type="entry name" value="ASKHA_NBD_HpPPX-GppA-like"/>
    <property type="match status" value="1"/>
</dbReference>
<dbReference type="EC" id="3.6.1.11" evidence="2"/>
<dbReference type="SUPFAM" id="SSF53067">
    <property type="entry name" value="Actin-like ATPase domain"/>
    <property type="match status" value="2"/>
</dbReference>
<evidence type="ECO:0000256" key="4">
    <source>
        <dbReference type="ARBA" id="ARBA00047607"/>
    </source>
</evidence>
<keyword evidence="9" id="KW-1185">Reference proteome</keyword>
<organism evidence="8 9">
    <name type="scientific">Rhodoplanes serenus</name>
    <dbReference type="NCBI Taxonomy" id="200615"/>
    <lineage>
        <taxon>Bacteria</taxon>
        <taxon>Pseudomonadati</taxon>
        <taxon>Pseudomonadota</taxon>
        <taxon>Alphaproteobacteria</taxon>
        <taxon>Hyphomicrobiales</taxon>
        <taxon>Nitrobacteraceae</taxon>
        <taxon>Rhodoplanes</taxon>
    </lineage>
</organism>
<dbReference type="Proteomes" id="UP000289200">
    <property type="component" value="Unassembled WGS sequence"/>
</dbReference>
<keyword evidence="3" id="KW-0378">Hydrolase</keyword>
<comment type="caution">
    <text evidence="8">The sequence shown here is derived from an EMBL/GenBank/DDBJ whole genome shotgun (WGS) entry which is preliminary data.</text>
</comment>
<dbReference type="PANTHER" id="PTHR30005:SF0">
    <property type="entry name" value="RETROGRADE REGULATION PROTEIN 2"/>
    <property type="match status" value="1"/>
</dbReference>
<comment type="similarity">
    <text evidence="1">Belongs to the GppA/Ppx family.</text>
</comment>
<dbReference type="NCBIfam" id="TIGR03706">
    <property type="entry name" value="exo_poly_only"/>
    <property type="match status" value="1"/>
</dbReference>
<dbReference type="InterPro" id="IPR050273">
    <property type="entry name" value="GppA/Ppx_hydrolase"/>
</dbReference>
<name>A0A3S4FBU0_9BRAD</name>
<evidence type="ECO:0000259" key="6">
    <source>
        <dbReference type="Pfam" id="PF02541"/>
    </source>
</evidence>
<feature type="region of interest" description="Disordered" evidence="5">
    <location>
        <begin position="1"/>
        <end position="20"/>
    </location>
</feature>
<evidence type="ECO:0000256" key="3">
    <source>
        <dbReference type="ARBA" id="ARBA00022801"/>
    </source>
</evidence>
<gene>
    <name evidence="8" type="primary">gppA_2</name>
    <name evidence="8" type="ORF">RHODGE_RHODGE_03791</name>
</gene>
<dbReference type="SUPFAM" id="SSF109604">
    <property type="entry name" value="HD-domain/PDEase-like"/>
    <property type="match status" value="1"/>
</dbReference>
<evidence type="ECO:0000256" key="5">
    <source>
        <dbReference type="SAM" id="MobiDB-lite"/>
    </source>
</evidence>
<protein>
    <recommendedName>
        <fullName evidence="2">exopolyphosphatase</fullName>
        <ecNumber evidence="2">3.6.1.11</ecNumber>
    </recommendedName>
</protein>
<dbReference type="InterPro" id="IPR022371">
    <property type="entry name" value="Exopolyphosphatase"/>
</dbReference>
<evidence type="ECO:0000259" key="7">
    <source>
        <dbReference type="Pfam" id="PF21697"/>
    </source>
</evidence>
<evidence type="ECO:0000256" key="2">
    <source>
        <dbReference type="ARBA" id="ARBA00012451"/>
    </source>
</evidence>
<dbReference type="Pfam" id="PF21697">
    <property type="entry name" value="Ppx_C"/>
    <property type="match status" value="1"/>
</dbReference>
<feature type="domain" description="Ppx/GppA phosphatase N-terminal" evidence="6">
    <location>
        <begin position="39"/>
        <end position="312"/>
    </location>
</feature>
<dbReference type="AlphaFoldDB" id="A0A3S4FBU0"/>
<dbReference type="InterPro" id="IPR048951">
    <property type="entry name" value="Ppx_C"/>
</dbReference>
<dbReference type="InterPro" id="IPR043129">
    <property type="entry name" value="ATPase_NBD"/>
</dbReference>
<dbReference type="Pfam" id="PF02541">
    <property type="entry name" value="Ppx-GppA"/>
    <property type="match status" value="1"/>
</dbReference>
<dbReference type="Gene3D" id="1.10.3210.10">
    <property type="entry name" value="Hypothetical protein af1432"/>
    <property type="match status" value="1"/>
</dbReference>
<accession>A0A3S4FBU0</accession>
<dbReference type="Gene3D" id="3.30.420.150">
    <property type="entry name" value="Exopolyphosphatase. Domain 2"/>
    <property type="match status" value="1"/>
</dbReference>
<feature type="domain" description="Exopolyphosphatase C-terminal" evidence="7">
    <location>
        <begin position="322"/>
        <end position="507"/>
    </location>
</feature>
<dbReference type="GO" id="GO:0006793">
    <property type="term" value="P:phosphorus metabolic process"/>
    <property type="evidence" value="ECO:0007669"/>
    <property type="project" value="InterPro"/>
</dbReference>
<sequence>MPRRAPAVKEPAPGRLDTGPPVGVIDIGSNSIRLVVYEGLTRSPTPIFNEKVLAGLGREVLSTGLLAADAVERAYQSLRRFRVLCDTIGVKRLWVVATAACRDAENGPEFIRQAQRICRAKIDVLSGKREAMLSALGIVSGIHEPDGIVGDLGGGSLELVDARGTRLKGGITLPLGGLALQDISARSLKKAERIVDTALRDVRLLKGGAGRAFYAVGGTWRALTRLHMRQTGYPLHVMHNYIVPAKEALEFVRLVRRVNPEILSQIDSISETRRPLLAYAAIVLEHIIRYGKPREIVVSATGVREGLLYEALGERERRRDPLVAASMELNQLRSRSPAHGLELVDWTDAFMASTGIEETDAETRLRHAACLLGDIAWRAHPDYRGEQSFNVISHANFLGVDHPGRAFLALAVYFRHVGLFEGELAPGMRELATARMIDRARVLGGAMRVAYLISSAMPGVLPETPLVVRQGQLQLSLTGRYTALAGERVANRLRQLARLIGREAVLVT</sequence>
<dbReference type="Gene3D" id="3.30.420.40">
    <property type="match status" value="1"/>
</dbReference>
<reference evidence="9" key="1">
    <citation type="submission" date="2018-10" db="EMBL/GenBank/DDBJ databases">
        <authorList>
            <person name="Peiro R."/>
            <person name="Begona"/>
            <person name="Cbmso G."/>
            <person name="Lopez M."/>
            <person name="Gonzalez S."/>
            <person name="Sacristan E."/>
            <person name="Castillo E."/>
        </authorList>
    </citation>
    <scope>NUCLEOTIDE SEQUENCE [LARGE SCALE GENOMIC DNA]</scope>
</reference>
<comment type="catalytic activity">
    <reaction evidence="4">
        <text>[phosphate](n) + H2O = [phosphate](n-1) + phosphate + H(+)</text>
        <dbReference type="Rhea" id="RHEA:21528"/>
        <dbReference type="Rhea" id="RHEA-COMP:9859"/>
        <dbReference type="Rhea" id="RHEA-COMP:14279"/>
        <dbReference type="ChEBI" id="CHEBI:15377"/>
        <dbReference type="ChEBI" id="CHEBI:15378"/>
        <dbReference type="ChEBI" id="CHEBI:16838"/>
        <dbReference type="ChEBI" id="CHEBI:43474"/>
        <dbReference type="EC" id="3.6.1.11"/>
    </reaction>
</comment>
<dbReference type="PANTHER" id="PTHR30005">
    <property type="entry name" value="EXOPOLYPHOSPHATASE"/>
    <property type="match status" value="1"/>
</dbReference>
<dbReference type="GO" id="GO:0004309">
    <property type="term" value="F:exopolyphosphatase activity"/>
    <property type="evidence" value="ECO:0007669"/>
    <property type="project" value="UniProtKB-EC"/>
</dbReference>
<evidence type="ECO:0000313" key="9">
    <source>
        <dbReference type="Proteomes" id="UP000289200"/>
    </source>
</evidence>
<evidence type="ECO:0000256" key="1">
    <source>
        <dbReference type="ARBA" id="ARBA00007125"/>
    </source>
</evidence>
<evidence type="ECO:0000313" key="8">
    <source>
        <dbReference type="EMBL" id="VCU10590.1"/>
    </source>
</evidence>
<proteinExistence type="inferred from homology"/>
<dbReference type="InterPro" id="IPR003695">
    <property type="entry name" value="Ppx_GppA_N"/>
</dbReference>